<dbReference type="AlphaFoldDB" id="A0A936N9L3"/>
<keyword evidence="3 5" id="KW-0413">Isomerase</keyword>
<dbReference type="InterPro" id="IPR015443">
    <property type="entry name" value="Aldose_1-epimerase"/>
</dbReference>
<dbReference type="SUPFAM" id="SSF74650">
    <property type="entry name" value="Galactose mutarotase-like"/>
    <property type="match status" value="1"/>
</dbReference>
<dbReference type="Pfam" id="PF01263">
    <property type="entry name" value="Aldose_epim"/>
    <property type="match status" value="1"/>
</dbReference>
<dbReference type="InterPro" id="IPR011013">
    <property type="entry name" value="Gal_mutarotase_sf_dom"/>
</dbReference>
<dbReference type="EMBL" id="JADJZA010000001">
    <property type="protein sequence ID" value="MBK9295621.1"/>
    <property type="molecule type" value="Genomic_DNA"/>
</dbReference>
<comment type="similarity">
    <text evidence="2 5">Belongs to the aldose epimerase family.</text>
</comment>
<feature type="binding site" evidence="8">
    <location>
        <begin position="191"/>
        <end position="193"/>
    </location>
    <ligand>
        <name>beta-D-galactose</name>
        <dbReference type="ChEBI" id="CHEBI:27667"/>
    </ligand>
</feature>
<dbReference type="PANTHER" id="PTHR10091">
    <property type="entry name" value="ALDOSE-1-EPIMERASE"/>
    <property type="match status" value="1"/>
</dbReference>
<organism evidence="9 10">
    <name type="scientific">Candidatus Neomicrothrix subdominans</name>
    <dbReference type="NCBI Taxonomy" id="2954438"/>
    <lineage>
        <taxon>Bacteria</taxon>
        <taxon>Bacillati</taxon>
        <taxon>Actinomycetota</taxon>
        <taxon>Acidimicrobiia</taxon>
        <taxon>Acidimicrobiales</taxon>
        <taxon>Microthrixaceae</taxon>
        <taxon>Candidatus Neomicrothrix</taxon>
    </lineage>
</organism>
<evidence type="ECO:0000256" key="1">
    <source>
        <dbReference type="ARBA" id="ARBA00005028"/>
    </source>
</evidence>
<evidence type="ECO:0000256" key="6">
    <source>
        <dbReference type="PIRSR" id="PIRSR005096-1"/>
    </source>
</evidence>
<evidence type="ECO:0000313" key="9">
    <source>
        <dbReference type="EMBL" id="MBK9295621.1"/>
    </source>
</evidence>
<evidence type="ECO:0000256" key="8">
    <source>
        <dbReference type="PIRSR" id="PIRSR005096-3"/>
    </source>
</evidence>
<dbReference type="GO" id="GO:0004034">
    <property type="term" value="F:aldose 1-epimerase activity"/>
    <property type="evidence" value="ECO:0007669"/>
    <property type="project" value="UniProtKB-EC"/>
</dbReference>
<feature type="binding site" evidence="7">
    <location>
        <position position="259"/>
    </location>
    <ligand>
        <name>beta-D-galactose</name>
        <dbReference type="ChEBI" id="CHEBI:27667"/>
    </ligand>
</feature>
<protein>
    <recommendedName>
        <fullName evidence="5">Aldose 1-epimerase</fullName>
        <ecNumber evidence="5">5.1.3.3</ecNumber>
    </recommendedName>
</protein>
<dbReference type="Gene3D" id="2.70.98.10">
    <property type="match status" value="1"/>
</dbReference>
<proteinExistence type="inferred from homology"/>
<comment type="catalytic activity">
    <reaction evidence="5">
        <text>alpha-D-glucose = beta-D-glucose</text>
        <dbReference type="Rhea" id="RHEA:10264"/>
        <dbReference type="ChEBI" id="CHEBI:15903"/>
        <dbReference type="ChEBI" id="CHEBI:17925"/>
        <dbReference type="EC" id="5.1.3.3"/>
    </reaction>
</comment>
<gene>
    <name evidence="9" type="ORF">IPN02_01845</name>
</gene>
<dbReference type="CDD" id="cd09019">
    <property type="entry name" value="galactose_mutarotase_like"/>
    <property type="match status" value="1"/>
</dbReference>
<reference evidence="9 10" key="1">
    <citation type="submission" date="2020-10" db="EMBL/GenBank/DDBJ databases">
        <title>Connecting structure to function with the recovery of over 1000 high-quality activated sludge metagenome-assembled genomes encoding full-length rRNA genes using long-read sequencing.</title>
        <authorList>
            <person name="Singleton C.M."/>
            <person name="Petriglieri F."/>
            <person name="Kristensen J.M."/>
            <person name="Kirkegaard R.H."/>
            <person name="Michaelsen T.Y."/>
            <person name="Andersen M.H."/>
            <person name="Karst S.M."/>
            <person name="Dueholm M.S."/>
            <person name="Nielsen P.H."/>
            <person name="Albertsen M."/>
        </authorList>
    </citation>
    <scope>NUCLEOTIDE SEQUENCE [LARGE SCALE GENOMIC DNA]</scope>
    <source>
        <strain evidence="9">Lyne_18-Q3-R50-59_MAXAC.006</strain>
    </source>
</reference>
<dbReference type="GO" id="GO:0033499">
    <property type="term" value="P:galactose catabolic process via UDP-galactose, Leloir pathway"/>
    <property type="evidence" value="ECO:0007669"/>
    <property type="project" value="TreeGrafter"/>
</dbReference>
<dbReference type="InterPro" id="IPR014718">
    <property type="entry name" value="GH-type_carb-bd"/>
</dbReference>
<dbReference type="GO" id="GO:0030246">
    <property type="term" value="F:carbohydrate binding"/>
    <property type="evidence" value="ECO:0007669"/>
    <property type="project" value="InterPro"/>
</dbReference>
<evidence type="ECO:0000256" key="5">
    <source>
        <dbReference type="PIRNR" id="PIRNR005096"/>
    </source>
</evidence>
<dbReference type="InterPro" id="IPR008183">
    <property type="entry name" value="Aldose_1/G6P_1-epimerase"/>
</dbReference>
<keyword evidence="4 5" id="KW-0119">Carbohydrate metabolism</keyword>
<evidence type="ECO:0000256" key="7">
    <source>
        <dbReference type="PIRSR" id="PIRSR005096-2"/>
    </source>
</evidence>
<dbReference type="PIRSF" id="PIRSF005096">
    <property type="entry name" value="GALM"/>
    <property type="match status" value="1"/>
</dbReference>
<sequence>MSPTGVTPAAPGVERSTVEMCDGTAAELVRLSAGTLTASVLSYGATLVGFEAPGPDGEPGNCVLTLADLGQLADPAVNPHLCGVVGPYANRIAGASFELDGVTYSLEANEGPNTLHGGSTPWDRRQWGIASLHAGDADASVTLTLIDPDGEGGFPGRVEATATYSLAAEGTLTLQIVCTTDRATVLAPTNHTYWNLSGSGTIADHRVSLSADLVLDLGPGQIPTGTALPVSGGPWDLRDDVRLGDRLGSPELADLDGYDNTFLVDAGVEGELPLVARLVDPGSGRTMEMRSDQPAVQVYTANHLDGLPGQHGSLVRHGAVCLEAGRVPNGPNMATIAGPDGPIPVVVTLRPGHTYRWMTSWQLG</sequence>
<comment type="pathway">
    <text evidence="1 5">Carbohydrate metabolism; hexose metabolism.</text>
</comment>
<dbReference type="EC" id="5.1.3.3" evidence="5"/>
<name>A0A936N9L3_9ACTN</name>
<evidence type="ECO:0000256" key="4">
    <source>
        <dbReference type="ARBA" id="ARBA00023277"/>
    </source>
</evidence>
<feature type="binding site" evidence="8">
    <location>
        <begin position="90"/>
        <end position="91"/>
    </location>
    <ligand>
        <name>beta-D-galactose</name>
        <dbReference type="ChEBI" id="CHEBI:27667"/>
    </ligand>
</feature>
<feature type="active site" description="Proton donor" evidence="6">
    <location>
        <position position="191"/>
    </location>
</feature>
<evidence type="ECO:0000256" key="3">
    <source>
        <dbReference type="ARBA" id="ARBA00023235"/>
    </source>
</evidence>
<evidence type="ECO:0000256" key="2">
    <source>
        <dbReference type="ARBA" id="ARBA00006206"/>
    </source>
</evidence>
<dbReference type="InterPro" id="IPR047215">
    <property type="entry name" value="Galactose_mutarotase-like"/>
</dbReference>
<dbReference type="Proteomes" id="UP000727993">
    <property type="component" value="Unassembled WGS sequence"/>
</dbReference>
<evidence type="ECO:0000313" key="10">
    <source>
        <dbReference type="Proteomes" id="UP000727993"/>
    </source>
</evidence>
<dbReference type="PANTHER" id="PTHR10091:SF0">
    <property type="entry name" value="GALACTOSE MUTAROTASE"/>
    <property type="match status" value="1"/>
</dbReference>
<feature type="active site" description="Proton acceptor" evidence="6">
    <location>
        <position position="323"/>
    </location>
</feature>
<accession>A0A936N9L3</accession>
<comment type="caution">
    <text evidence="9">The sequence shown here is derived from an EMBL/GenBank/DDBJ whole genome shotgun (WGS) entry which is preliminary data.</text>
</comment>
<dbReference type="GO" id="GO:0006006">
    <property type="term" value="P:glucose metabolic process"/>
    <property type="evidence" value="ECO:0007669"/>
    <property type="project" value="TreeGrafter"/>
</dbReference>